<dbReference type="OrthoDB" id="9801557at2"/>
<feature type="transmembrane region" description="Helical" evidence="1">
    <location>
        <begin position="162"/>
        <end position="185"/>
    </location>
</feature>
<feature type="transmembrane region" description="Helical" evidence="1">
    <location>
        <begin position="298"/>
        <end position="321"/>
    </location>
</feature>
<dbReference type="Pfam" id="PF03616">
    <property type="entry name" value="Glt_symporter"/>
    <property type="match status" value="1"/>
</dbReference>
<feature type="transmembrane region" description="Helical" evidence="1">
    <location>
        <begin position="36"/>
        <end position="57"/>
    </location>
</feature>
<feature type="transmembrane region" description="Helical" evidence="1">
    <location>
        <begin position="223"/>
        <end position="244"/>
    </location>
</feature>
<feature type="transmembrane region" description="Helical" evidence="1">
    <location>
        <begin position="427"/>
        <end position="448"/>
    </location>
</feature>
<keyword evidence="1" id="KW-1133">Transmembrane helix</keyword>
<proteinExistence type="predicted"/>
<dbReference type="PANTHER" id="PTHR36178">
    <property type="entry name" value="SLR0625 PROTEIN"/>
    <property type="match status" value="1"/>
</dbReference>
<accession>A0A1M5KCD8</accession>
<dbReference type="RefSeq" id="WP_072891366.1">
    <property type="nucleotide sequence ID" value="NZ_FQVW01000037.1"/>
</dbReference>
<dbReference type="EMBL" id="FQVW01000037">
    <property type="protein sequence ID" value="SHG50408.1"/>
    <property type="molecule type" value="Genomic_DNA"/>
</dbReference>
<keyword evidence="1" id="KW-0472">Membrane</keyword>
<dbReference type="PANTHER" id="PTHR36178:SF1">
    <property type="entry name" value="SODIUM_GLUTAMATE SYMPORTER"/>
    <property type="match status" value="1"/>
</dbReference>
<feature type="transmembrane region" description="Helical" evidence="1">
    <location>
        <begin position="6"/>
        <end position="24"/>
    </location>
</feature>
<dbReference type="AlphaFoldDB" id="A0A1M5KCD8"/>
<sequence length="453" mass="49723">MNDSWALVIDFILISLLIVIAAVLKARIPLLRKMIVPTSMIAGFLGLIFGPEILGILEFNKDMLGDIVYHLMAIGFIALSLKEREMENSPGIINSGMVIVSTYLIQGIVGFSLFLLLVGTIYPDFFPGIGLLLPLGFGQGPGQAYSIGTQWEELGVTGGANIGLTIAGLGFIWATVIGIIVMNMLTRSKKFNFQPHDDQEKLGQVIEKSEPKEFPLADAIDKLTYQIALIGLIYLITYLTIFGFEKLLTPLGTFGATLAQLLIGFHFLIGSLYAILFRWMLNKLQAKGVKLEHSPNNFLLQRISGFSFDYMIAASITAISIYALQEYWISILILTTLGGIVTIFYLVWIIPRVFPDDKLANVLGFYGMSTGTISTGMALVKAVDPDFKSNTTDNLVMGSATAIMFGFPLLLLLNVPVVGLIENKPIMYGYTLIALILYFAALLGALLYRTRKS</sequence>
<dbReference type="InterPro" id="IPR004445">
    <property type="entry name" value="GltS"/>
</dbReference>
<evidence type="ECO:0000313" key="2">
    <source>
        <dbReference type="EMBL" id="SHG50408.1"/>
    </source>
</evidence>
<keyword evidence="1" id="KW-0812">Transmembrane</keyword>
<organism evidence="2 3">
    <name type="scientific">Ornithinibacillus halophilus</name>
    <dbReference type="NCBI Taxonomy" id="930117"/>
    <lineage>
        <taxon>Bacteria</taxon>
        <taxon>Bacillati</taxon>
        <taxon>Bacillota</taxon>
        <taxon>Bacilli</taxon>
        <taxon>Bacillales</taxon>
        <taxon>Bacillaceae</taxon>
        <taxon>Ornithinibacillus</taxon>
    </lineage>
</organism>
<evidence type="ECO:0000256" key="1">
    <source>
        <dbReference type="SAM" id="Phobius"/>
    </source>
</evidence>
<feature type="transmembrane region" description="Helical" evidence="1">
    <location>
        <begin position="327"/>
        <end position="350"/>
    </location>
</feature>
<reference evidence="2 3" key="1">
    <citation type="submission" date="2016-11" db="EMBL/GenBank/DDBJ databases">
        <authorList>
            <person name="Jaros S."/>
            <person name="Januszkiewicz K."/>
            <person name="Wedrychowicz H."/>
        </authorList>
    </citation>
    <scope>NUCLEOTIDE SEQUENCE [LARGE SCALE GENOMIC DNA]</scope>
    <source>
        <strain evidence="2 3">IBRC-M 10683</strain>
    </source>
</reference>
<feature type="transmembrane region" description="Helical" evidence="1">
    <location>
        <begin position="395"/>
        <end position="415"/>
    </location>
</feature>
<protein>
    <submittedName>
        <fullName evidence="2">Glutamate:Na+ symporter, ESS family</fullName>
    </submittedName>
</protein>
<evidence type="ECO:0000313" key="3">
    <source>
        <dbReference type="Proteomes" id="UP000183988"/>
    </source>
</evidence>
<feature type="transmembrane region" description="Helical" evidence="1">
    <location>
        <begin position="102"/>
        <end position="122"/>
    </location>
</feature>
<gene>
    <name evidence="2" type="ORF">SAMN05216225_103725</name>
</gene>
<feature type="transmembrane region" description="Helical" evidence="1">
    <location>
        <begin position="256"/>
        <end position="277"/>
    </location>
</feature>
<feature type="transmembrane region" description="Helical" evidence="1">
    <location>
        <begin position="362"/>
        <end position="383"/>
    </location>
</feature>
<dbReference type="GO" id="GO:0015813">
    <property type="term" value="P:L-glutamate transmembrane transport"/>
    <property type="evidence" value="ECO:0007669"/>
    <property type="project" value="InterPro"/>
</dbReference>
<feature type="transmembrane region" description="Helical" evidence="1">
    <location>
        <begin position="63"/>
        <end position="81"/>
    </location>
</feature>
<dbReference type="STRING" id="930117.SAMN05216225_103725"/>
<dbReference type="GO" id="GO:0015501">
    <property type="term" value="F:glutamate:sodium symporter activity"/>
    <property type="evidence" value="ECO:0007669"/>
    <property type="project" value="InterPro"/>
</dbReference>
<dbReference type="Proteomes" id="UP000183988">
    <property type="component" value="Unassembled WGS sequence"/>
</dbReference>
<name>A0A1M5KCD8_9BACI</name>
<dbReference type="GO" id="GO:0016020">
    <property type="term" value="C:membrane"/>
    <property type="evidence" value="ECO:0007669"/>
    <property type="project" value="InterPro"/>
</dbReference>
<keyword evidence="3" id="KW-1185">Reference proteome</keyword>